<reference evidence="2 3" key="1">
    <citation type="submission" date="2018-05" db="EMBL/GenBank/DDBJ databases">
        <title>Genetic diversity of glacier-inhabiting Cryobacterium bacteria in China and description of Cryobacterium mengkeensis sp. nov. and Arthrobacter glacialis sp. nov.</title>
        <authorList>
            <person name="Liu Q."/>
            <person name="Xin Y.-H."/>
        </authorList>
    </citation>
    <scope>NUCLEOTIDE SEQUENCE [LARGE SCALE GENOMIC DNA]</scope>
    <source>
        <strain evidence="2 3">LI2</strain>
    </source>
</reference>
<evidence type="ECO:0000256" key="1">
    <source>
        <dbReference type="SAM" id="MobiDB-lite"/>
    </source>
</evidence>
<name>A0A2V5LP45_9MICC</name>
<dbReference type="EMBL" id="QJVD01000001">
    <property type="protein sequence ID" value="PYI69750.1"/>
    <property type="molecule type" value="Genomic_DNA"/>
</dbReference>
<proteinExistence type="predicted"/>
<dbReference type="Proteomes" id="UP000247832">
    <property type="component" value="Unassembled WGS sequence"/>
</dbReference>
<gene>
    <name evidence="2" type="ORF">CVV68_01175</name>
</gene>
<comment type="caution">
    <text evidence="2">The sequence shown here is derived from an EMBL/GenBank/DDBJ whole genome shotgun (WGS) entry which is preliminary data.</text>
</comment>
<feature type="compositionally biased region" description="Acidic residues" evidence="1">
    <location>
        <begin position="156"/>
        <end position="169"/>
    </location>
</feature>
<accession>A0A2V5LP45</accession>
<protein>
    <submittedName>
        <fullName evidence="2">Uncharacterized protein</fullName>
    </submittedName>
</protein>
<evidence type="ECO:0000313" key="2">
    <source>
        <dbReference type="EMBL" id="PYI69750.1"/>
    </source>
</evidence>
<evidence type="ECO:0000313" key="3">
    <source>
        <dbReference type="Proteomes" id="UP000247832"/>
    </source>
</evidence>
<feature type="region of interest" description="Disordered" evidence="1">
    <location>
        <begin position="156"/>
        <end position="179"/>
    </location>
</feature>
<dbReference type="Gene3D" id="6.10.180.30">
    <property type="match status" value="1"/>
</dbReference>
<organism evidence="2 3">
    <name type="scientific">Arthrobacter livingstonensis</name>
    <dbReference type="NCBI Taxonomy" id="670078"/>
    <lineage>
        <taxon>Bacteria</taxon>
        <taxon>Bacillati</taxon>
        <taxon>Actinomycetota</taxon>
        <taxon>Actinomycetes</taxon>
        <taxon>Micrococcales</taxon>
        <taxon>Micrococcaceae</taxon>
        <taxon>Arthrobacter</taxon>
    </lineage>
</organism>
<keyword evidence="3" id="KW-1185">Reference proteome</keyword>
<dbReference type="AlphaFoldDB" id="A0A2V5LP45"/>
<sequence>MDCSLTGNYAVLAKFAESVQVGELSPGLRILAELGDEQLGDLISFCVMMLDRVMANEIPGAPARLSTFEGIGIPRVAENKFHGCRTDARRFLVSTWYNEAEEFVSDLEDLGGIAYAAGVVALGTGGMLLTWQLATDQALEAILGCIRLSGRVPVDKDDDLGPEAHDDEPESKPPVLASEPKHAAEPELFIPPNMKQPVTINMRTALKLRAETAVLRTGHLPGGYRSQVMLIEAALEQELTRLEAEFNSGELFPPNVGSFRTGRPLGS</sequence>